<organism evidence="3 4">
    <name type="scientific">Qipengyuania gaetbuli</name>
    <dbReference type="NCBI Taxonomy" id="266952"/>
    <lineage>
        <taxon>Bacteria</taxon>
        <taxon>Pseudomonadati</taxon>
        <taxon>Pseudomonadota</taxon>
        <taxon>Alphaproteobacteria</taxon>
        <taxon>Sphingomonadales</taxon>
        <taxon>Erythrobacteraceae</taxon>
        <taxon>Qipengyuania</taxon>
    </lineage>
</organism>
<comment type="caution">
    <text evidence="3">The sequence shown here is derived from an EMBL/GenBank/DDBJ whole genome shotgun (WGS) entry which is preliminary data.</text>
</comment>
<evidence type="ECO:0000313" key="3">
    <source>
        <dbReference type="EMBL" id="MXO51704.1"/>
    </source>
</evidence>
<gene>
    <name evidence="3" type="ORF">GRI42_10360</name>
</gene>
<evidence type="ECO:0000256" key="2">
    <source>
        <dbReference type="SAM" id="SignalP"/>
    </source>
</evidence>
<dbReference type="Proteomes" id="UP000444185">
    <property type="component" value="Unassembled WGS sequence"/>
</dbReference>
<evidence type="ECO:0008006" key="5">
    <source>
        <dbReference type="Google" id="ProtNLM"/>
    </source>
</evidence>
<name>A0A844Y164_9SPHN</name>
<evidence type="ECO:0000256" key="1">
    <source>
        <dbReference type="SAM" id="MobiDB-lite"/>
    </source>
</evidence>
<dbReference type="RefSeq" id="WP_160608414.1">
    <property type="nucleotide sequence ID" value="NZ_WTYF01000004.1"/>
</dbReference>
<reference evidence="3 4" key="1">
    <citation type="submission" date="2019-12" db="EMBL/GenBank/DDBJ databases">
        <title>Genomic-based taxomic classification of the family Erythrobacteraceae.</title>
        <authorList>
            <person name="Xu L."/>
        </authorList>
    </citation>
    <scope>NUCLEOTIDE SEQUENCE [LARGE SCALE GENOMIC DNA]</scope>
    <source>
        <strain evidence="3 4">DSM 16225</strain>
    </source>
</reference>
<dbReference type="AlphaFoldDB" id="A0A844Y164"/>
<accession>A0A844Y164</accession>
<feature type="chain" id="PRO_5033038430" description="Argininosuccinate lyase" evidence="2">
    <location>
        <begin position="29"/>
        <end position="77"/>
    </location>
</feature>
<feature type="signal peptide" evidence="2">
    <location>
        <begin position="1"/>
        <end position="28"/>
    </location>
</feature>
<dbReference type="EMBL" id="WTYF01000004">
    <property type="protein sequence ID" value="MXO51704.1"/>
    <property type="molecule type" value="Genomic_DNA"/>
</dbReference>
<sequence>MKFDPVTPLRLAAPVAAALLLAACAQEAEEKTYATDVEDVGGGELIVTQEDPDAVPVDTPDTPMTPTAEAEEEAPAE</sequence>
<feature type="region of interest" description="Disordered" evidence="1">
    <location>
        <begin position="47"/>
        <end position="77"/>
    </location>
</feature>
<dbReference type="PROSITE" id="PS51257">
    <property type="entry name" value="PROKAR_LIPOPROTEIN"/>
    <property type="match status" value="1"/>
</dbReference>
<keyword evidence="2" id="KW-0732">Signal</keyword>
<feature type="compositionally biased region" description="Low complexity" evidence="1">
    <location>
        <begin position="54"/>
        <end position="68"/>
    </location>
</feature>
<proteinExistence type="predicted"/>
<protein>
    <recommendedName>
        <fullName evidence="5">Argininosuccinate lyase</fullName>
    </recommendedName>
</protein>
<keyword evidence="4" id="KW-1185">Reference proteome</keyword>
<evidence type="ECO:0000313" key="4">
    <source>
        <dbReference type="Proteomes" id="UP000444185"/>
    </source>
</evidence>